<feature type="compositionally biased region" description="Low complexity" evidence="1">
    <location>
        <begin position="21"/>
        <end position="39"/>
    </location>
</feature>
<dbReference type="Proteomes" id="UP000251197">
    <property type="component" value="Unassembled WGS sequence"/>
</dbReference>
<feature type="compositionally biased region" description="Polar residues" evidence="1">
    <location>
        <begin position="7"/>
        <end position="20"/>
    </location>
</feature>
<accession>A0A291E354</accession>
<evidence type="ECO:0000313" key="3">
    <source>
        <dbReference type="EMBL" id="SQA97934.1"/>
    </source>
</evidence>
<evidence type="ECO:0000256" key="1">
    <source>
        <dbReference type="SAM" id="MobiDB-lite"/>
    </source>
</evidence>
<dbReference type="EMBL" id="CP023525">
    <property type="protein sequence ID" value="ATF94500.1"/>
    <property type="molecule type" value="Genomic_DNA"/>
</dbReference>
<reference evidence="3 5" key="2">
    <citation type="submission" date="2018-06" db="EMBL/GenBank/DDBJ databases">
        <authorList>
            <consortium name="Pathogen Informatics"/>
            <person name="Doyle S."/>
        </authorList>
    </citation>
    <scope>NUCLEOTIDE SEQUENCE [LARGE SCALE GENOMIC DNA]</scope>
    <source>
        <strain evidence="3 5">NCTC12120</strain>
    </source>
</reference>
<protein>
    <submittedName>
        <fullName evidence="2">Uncharacterized protein</fullName>
    </submittedName>
</protein>
<gene>
    <name evidence="2" type="ORF">CO704_21585</name>
    <name evidence="3" type="ORF">NCTC12120_01782</name>
</gene>
<evidence type="ECO:0000313" key="2">
    <source>
        <dbReference type="EMBL" id="ATF94500.1"/>
    </source>
</evidence>
<dbReference type="RefSeq" id="WP_061279154.1">
    <property type="nucleotide sequence ID" value="NZ_CP023525.1"/>
</dbReference>
<dbReference type="Proteomes" id="UP000217979">
    <property type="component" value="Chromosome"/>
</dbReference>
<evidence type="ECO:0000313" key="5">
    <source>
        <dbReference type="Proteomes" id="UP000251197"/>
    </source>
</evidence>
<organism evidence="2 4">
    <name type="scientific">Cedecea neteri</name>
    <dbReference type="NCBI Taxonomy" id="158822"/>
    <lineage>
        <taxon>Bacteria</taxon>
        <taxon>Pseudomonadati</taxon>
        <taxon>Pseudomonadota</taxon>
        <taxon>Gammaproteobacteria</taxon>
        <taxon>Enterobacterales</taxon>
        <taxon>Enterobacteriaceae</taxon>
        <taxon>Cedecea</taxon>
    </lineage>
</organism>
<dbReference type="AlphaFoldDB" id="A0A291E354"/>
<feature type="region of interest" description="Disordered" evidence="1">
    <location>
        <begin position="1"/>
        <end position="39"/>
    </location>
</feature>
<reference evidence="2 4" key="1">
    <citation type="submission" date="2017-09" db="EMBL/GenBank/DDBJ databases">
        <title>FDA dAtabase for Regulatory Grade micrObial Sequences (FDA-ARGOS): Supporting development and validation of Infectious Disease Dx tests.</title>
        <authorList>
            <person name="Minogue T."/>
            <person name="Wolcott M."/>
            <person name="Wasieloski L."/>
            <person name="Aguilar W."/>
            <person name="Moore D."/>
            <person name="Tallon L."/>
            <person name="Sadzewicz L."/>
            <person name="Ott S."/>
            <person name="Zhao X."/>
            <person name="Nagaraj S."/>
            <person name="Vavikolanu K."/>
            <person name="Aluvathingal J."/>
            <person name="Nadendla S."/>
            <person name="Sichtig H."/>
        </authorList>
    </citation>
    <scope>NUCLEOTIDE SEQUENCE [LARGE SCALE GENOMIC DNA]</scope>
    <source>
        <strain evidence="2 4">FDAARGOS_392</strain>
    </source>
</reference>
<proteinExistence type="predicted"/>
<dbReference type="EMBL" id="UAVU01000003">
    <property type="protein sequence ID" value="SQA97934.1"/>
    <property type="molecule type" value="Genomic_DNA"/>
</dbReference>
<sequence>MCGAGFSGNNNWSSEQKSSGNHYNVNLSNGNVNSNNDNNTNNVVCRQGVLAILAAAPSGYR</sequence>
<name>A0A291E354_9ENTR</name>
<evidence type="ECO:0000313" key="4">
    <source>
        <dbReference type="Proteomes" id="UP000217979"/>
    </source>
</evidence>